<sequence>MRWFINRKTSFKLIASFIIVAFILTGVCAYAISNMKKMNVNVGSLYIGSIIPMKDLNESKFELQKLRNVWLDIVLFYPETDNKVKMEEIKMLRENIVKNFKSYTDSYLGYGEAAERKAQEIYEQFTAEFDAYNQSYDEAIRSVSDGRNSFEQLDQGLKESNERLISYIDEIWAVDMSMSTEEYHDSENMYSTSLVVMITVAILTLALCIFVGLLLTRMIARPLQDMADLMENVATGDLTETAKIQSKDEVGMLAQSANRMIAHLKDMIRNVLSAAENLSASAEQVLASTEEIAGVSVNQANASQKMYELFKEQSGAIQAIAQNTEQAAKLANDTIQIAEDGEKVVLSSVDGTNVVSNQMERLEKYSSRIGEIIMVIDDIAYQTNLLALNAAIEAARTAEQGRGFAVVADEVRKLAVRSGEATHQITSIIKGMQKNTAISVKSVQKGLAFTRQSGEAFENIIRMINDTGNKVTEIAGASEEQAAQSAEVLTFIEGISAASEEVMASSDETAATSQNLIELAEELNSSVAAFKLS</sequence>
<reference evidence="10 11" key="1">
    <citation type="submission" date="2020-08" db="EMBL/GenBank/DDBJ databases">
        <title>A Genomic Blueprint of the Chicken Gut Microbiome.</title>
        <authorList>
            <person name="Gilroy R."/>
            <person name="Ravi A."/>
            <person name="Getino M."/>
            <person name="Pursley I."/>
            <person name="Horton D.L."/>
            <person name="Alikhan N.-F."/>
            <person name="Baker D."/>
            <person name="Gharbi K."/>
            <person name="Hall N."/>
            <person name="Watson M."/>
            <person name="Adriaenssens E.M."/>
            <person name="Foster-Nyarko E."/>
            <person name="Jarju S."/>
            <person name="Secka A."/>
            <person name="Antonio M."/>
            <person name="Oren A."/>
            <person name="Chaudhuri R."/>
            <person name="La Ragione R.M."/>
            <person name="Hildebrand F."/>
            <person name="Pallen M.J."/>
        </authorList>
    </citation>
    <scope>NUCLEOTIDE SEQUENCE [LARGE SCALE GENOMIC DNA]</scope>
    <source>
        <strain evidence="10 11">Sa1BUA2</strain>
    </source>
</reference>
<dbReference type="SMART" id="SM00283">
    <property type="entry name" value="MA"/>
    <property type="match status" value="1"/>
</dbReference>
<dbReference type="Pfam" id="PF00015">
    <property type="entry name" value="MCPsignal"/>
    <property type="match status" value="1"/>
</dbReference>
<dbReference type="PANTHER" id="PTHR32089:SF112">
    <property type="entry name" value="LYSOZYME-LIKE PROTEIN-RELATED"/>
    <property type="match status" value="1"/>
</dbReference>
<dbReference type="PROSITE" id="PS50111">
    <property type="entry name" value="CHEMOTAXIS_TRANSDUC_2"/>
    <property type="match status" value="1"/>
</dbReference>
<evidence type="ECO:0000256" key="7">
    <source>
        <dbReference type="SAM" id="Phobius"/>
    </source>
</evidence>
<evidence type="ECO:0000256" key="3">
    <source>
        <dbReference type="ARBA" id="ARBA00023136"/>
    </source>
</evidence>
<dbReference type="Pfam" id="PF12729">
    <property type="entry name" value="4HB_MCP_1"/>
    <property type="match status" value="1"/>
</dbReference>
<evidence type="ECO:0000259" key="8">
    <source>
        <dbReference type="PROSITE" id="PS50111"/>
    </source>
</evidence>
<name>A0ABR8VLT0_9BACI</name>
<dbReference type="Gene3D" id="1.10.287.950">
    <property type="entry name" value="Methyl-accepting chemotaxis protein"/>
    <property type="match status" value="1"/>
</dbReference>
<keyword evidence="2" id="KW-1003">Cell membrane</keyword>
<dbReference type="InterPro" id="IPR003660">
    <property type="entry name" value="HAMP_dom"/>
</dbReference>
<evidence type="ECO:0000313" key="11">
    <source>
        <dbReference type="Proteomes" id="UP000648182"/>
    </source>
</evidence>
<evidence type="ECO:0000256" key="5">
    <source>
        <dbReference type="ARBA" id="ARBA00029447"/>
    </source>
</evidence>
<feature type="domain" description="Methyl-accepting transducer" evidence="8">
    <location>
        <begin position="274"/>
        <end position="510"/>
    </location>
</feature>
<comment type="similarity">
    <text evidence="5">Belongs to the methyl-accepting chemotaxis (MCP) protein family.</text>
</comment>
<dbReference type="Pfam" id="PF00672">
    <property type="entry name" value="HAMP"/>
    <property type="match status" value="1"/>
</dbReference>
<evidence type="ECO:0000256" key="4">
    <source>
        <dbReference type="ARBA" id="ARBA00023224"/>
    </source>
</evidence>
<keyword evidence="4 6" id="KW-0807">Transducer</keyword>
<keyword evidence="7" id="KW-0812">Transmembrane</keyword>
<dbReference type="CDD" id="cd06225">
    <property type="entry name" value="HAMP"/>
    <property type="match status" value="1"/>
</dbReference>
<dbReference type="SMART" id="SM00304">
    <property type="entry name" value="HAMP"/>
    <property type="match status" value="1"/>
</dbReference>
<gene>
    <name evidence="10" type="ORF">H9631_11230</name>
</gene>
<dbReference type="PANTHER" id="PTHR32089">
    <property type="entry name" value="METHYL-ACCEPTING CHEMOTAXIS PROTEIN MCPB"/>
    <property type="match status" value="1"/>
</dbReference>
<comment type="caution">
    <text evidence="10">The sequence shown here is derived from an EMBL/GenBank/DDBJ whole genome shotgun (WGS) entry which is preliminary data.</text>
</comment>
<dbReference type="EMBL" id="JACSPV010000017">
    <property type="protein sequence ID" value="MBD8005658.1"/>
    <property type="molecule type" value="Genomic_DNA"/>
</dbReference>
<dbReference type="CDD" id="cd11386">
    <property type="entry name" value="MCP_signal"/>
    <property type="match status" value="1"/>
</dbReference>
<accession>A0ABR8VLT0</accession>
<dbReference type="InterPro" id="IPR024478">
    <property type="entry name" value="HlyB_4HB_MCP"/>
</dbReference>
<keyword evidence="3 7" id="KW-0472">Membrane</keyword>
<evidence type="ECO:0000259" key="9">
    <source>
        <dbReference type="PROSITE" id="PS50885"/>
    </source>
</evidence>
<dbReference type="RefSeq" id="WP_191812821.1">
    <property type="nucleotide sequence ID" value="NZ_JACSPV010000017.1"/>
</dbReference>
<evidence type="ECO:0000256" key="1">
    <source>
        <dbReference type="ARBA" id="ARBA00004236"/>
    </source>
</evidence>
<protein>
    <submittedName>
        <fullName evidence="10">Methyl-accepting chemotaxis protein</fullName>
    </submittedName>
</protein>
<evidence type="ECO:0000256" key="6">
    <source>
        <dbReference type="PROSITE-ProRule" id="PRU00284"/>
    </source>
</evidence>
<keyword evidence="11" id="KW-1185">Reference proteome</keyword>
<organism evidence="10 11">
    <name type="scientific">Bacillus norwichensis</name>
    <dbReference type="NCBI Taxonomy" id="2762217"/>
    <lineage>
        <taxon>Bacteria</taxon>
        <taxon>Bacillati</taxon>
        <taxon>Bacillota</taxon>
        <taxon>Bacilli</taxon>
        <taxon>Bacillales</taxon>
        <taxon>Bacillaceae</taxon>
        <taxon>Bacillus</taxon>
    </lineage>
</organism>
<dbReference type="Proteomes" id="UP000648182">
    <property type="component" value="Unassembled WGS sequence"/>
</dbReference>
<evidence type="ECO:0000313" key="10">
    <source>
        <dbReference type="EMBL" id="MBD8005658.1"/>
    </source>
</evidence>
<dbReference type="SUPFAM" id="SSF58104">
    <property type="entry name" value="Methyl-accepting chemotaxis protein (MCP) signaling domain"/>
    <property type="match status" value="1"/>
</dbReference>
<feature type="domain" description="HAMP" evidence="9">
    <location>
        <begin position="217"/>
        <end position="269"/>
    </location>
</feature>
<dbReference type="InterPro" id="IPR004089">
    <property type="entry name" value="MCPsignal_dom"/>
</dbReference>
<proteinExistence type="inferred from homology"/>
<keyword evidence="7" id="KW-1133">Transmembrane helix</keyword>
<dbReference type="PROSITE" id="PS50885">
    <property type="entry name" value="HAMP"/>
    <property type="match status" value="1"/>
</dbReference>
<feature type="transmembrane region" description="Helical" evidence="7">
    <location>
        <begin position="194"/>
        <end position="216"/>
    </location>
</feature>
<comment type="subcellular location">
    <subcellularLocation>
        <location evidence="1">Cell membrane</location>
    </subcellularLocation>
</comment>
<evidence type="ECO:0000256" key="2">
    <source>
        <dbReference type="ARBA" id="ARBA00022475"/>
    </source>
</evidence>